<evidence type="ECO:0000256" key="2">
    <source>
        <dbReference type="ARBA" id="ARBA00005228"/>
    </source>
</evidence>
<dbReference type="Gene3D" id="3.40.50.1820">
    <property type="entry name" value="alpha/beta hydrolase"/>
    <property type="match status" value="1"/>
</dbReference>
<dbReference type="PANTHER" id="PTHR42881:SF2">
    <property type="entry name" value="PROLYL ENDOPEPTIDASE"/>
    <property type="match status" value="1"/>
</dbReference>
<dbReference type="GO" id="GO:0006508">
    <property type="term" value="P:proteolysis"/>
    <property type="evidence" value="ECO:0007669"/>
    <property type="project" value="UniProtKB-KW"/>
</dbReference>
<keyword evidence="10" id="KW-1185">Reference proteome</keyword>
<feature type="domain" description="Peptidase S9A N-terminal" evidence="9">
    <location>
        <begin position="3"/>
        <end position="50"/>
    </location>
</feature>
<evidence type="ECO:0000259" key="8">
    <source>
        <dbReference type="Pfam" id="PF00326"/>
    </source>
</evidence>
<dbReference type="SUPFAM" id="SSF53474">
    <property type="entry name" value="alpha/beta-Hydrolases"/>
    <property type="match status" value="1"/>
</dbReference>
<reference evidence="11" key="1">
    <citation type="submission" date="2022-11" db="UniProtKB">
        <authorList>
            <consortium name="WormBaseParasite"/>
        </authorList>
    </citation>
    <scope>IDENTIFICATION</scope>
</reference>
<dbReference type="Pfam" id="PF02897">
    <property type="entry name" value="Peptidase_S9_N"/>
    <property type="match status" value="2"/>
</dbReference>
<keyword evidence="5 7" id="KW-0378">Hydrolase</keyword>
<dbReference type="GO" id="GO:0004252">
    <property type="term" value="F:serine-type endopeptidase activity"/>
    <property type="evidence" value="ECO:0007669"/>
    <property type="project" value="UniProtKB-UniRule"/>
</dbReference>
<name>A0A915LMM6_MELJA</name>
<evidence type="ECO:0000313" key="10">
    <source>
        <dbReference type="Proteomes" id="UP000887561"/>
    </source>
</evidence>
<dbReference type="GO" id="GO:0070012">
    <property type="term" value="F:oligopeptidase activity"/>
    <property type="evidence" value="ECO:0007669"/>
    <property type="project" value="TreeGrafter"/>
</dbReference>
<dbReference type="InterPro" id="IPR051167">
    <property type="entry name" value="Prolyl_oligopep/macrocyclase"/>
</dbReference>
<evidence type="ECO:0000256" key="5">
    <source>
        <dbReference type="ARBA" id="ARBA00022801"/>
    </source>
</evidence>
<keyword evidence="6 7" id="KW-0720">Serine protease</keyword>
<evidence type="ECO:0000256" key="1">
    <source>
        <dbReference type="ARBA" id="ARBA00001070"/>
    </source>
</evidence>
<comment type="similarity">
    <text evidence="2 7">Belongs to the peptidase S9A family.</text>
</comment>
<feature type="domain" description="Peptidase S9 prolyl oligopeptidase catalytic" evidence="8">
    <location>
        <begin position="344"/>
        <end position="469"/>
    </location>
</feature>
<evidence type="ECO:0000256" key="3">
    <source>
        <dbReference type="ARBA" id="ARBA00016310"/>
    </source>
</evidence>
<keyword evidence="4 7" id="KW-0645">Protease</keyword>
<evidence type="ECO:0000259" key="9">
    <source>
        <dbReference type="Pfam" id="PF02897"/>
    </source>
</evidence>
<proteinExistence type="inferred from homology"/>
<dbReference type="Pfam" id="PF00326">
    <property type="entry name" value="Peptidase_S9"/>
    <property type="match status" value="1"/>
</dbReference>
<dbReference type="PANTHER" id="PTHR42881">
    <property type="entry name" value="PROLYL ENDOPEPTIDASE"/>
    <property type="match status" value="1"/>
</dbReference>
<evidence type="ECO:0000256" key="7">
    <source>
        <dbReference type="RuleBase" id="RU368024"/>
    </source>
</evidence>
<accession>A0A915LMM6</accession>
<evidence type="ECO:0000313" key="11">
    <source>
        <dbReference type="WBParaSite" id="scaffold1312_cov143.g2868"/>
    </source>
</evidence>
<dbReference type="WBParaSite" id="scaffold1312_cov143.g2868">
    <property type="protein sequence ID" value="scaffold1312_cov143.g2868"/>
    <property type="gene ID" value="scaffold1312_cov143.g2868"/>
</dbReference>
<dbReference type="PRINTS" id="PR00862">
    <property type="entry name" value="PROLIGOPTASE"/>
</dbReference>
<dbReference type="InterPro" id="IPR002470">
    <property type="entry name" value="Peptidase_S9A"/>
</dbReference>
<dbReference type="GO" id="GO:0005829">
    <property type="term" value="C:cytosol"/>
    <property type="evidence" value="ECO:0007669"/>
    <property type="project" value="TreeGrafter"/>
</dbReference>
<dbReference type="InterPro" id="IPR029058">
    <property type="entry name" value="AB_hydrolase_fold"/>
</dbReference>
<dbReference type="Gene3D" id="2.130.10.120">
    <property type="entry name" value="Prolyl oligopeptidase, N-terminal domain"/>
    <property type="match status" value="2"/>
</dbReference>
<dbReference type="EC" id="3.4.21.-" evidence="7"/>
<organism evidence="10 11">
    <name type="scientific">Meloidogyne javanica</name>
    <name type="common">Root-knot nematode worm</name>
    <dbReference type="NCBI Taxonomy" id="6303"/>
    <lineage>
        <taxon>Eukaryota</taxon>
        <taxon>Metazoa</taxon>
        <taxon>Ecdysozoa</taxon>
        <taxon>Nematoda</taxon>
        <taxon>Chromadorea</taxon>
        <taxon>Rhabditida</taxon>
        <taxon>Tylenchina</taxon>
        <taxon>Tylenchomorpha</taxon>
        <taxon>Tylenchoidea</taxon>
        <taxon>Meloidogynidae</taxon>
        <taxon>Meloidogyninae</taxon>
        <taxon>Meloidogyne</taxon>
        <taxon>Meloidogyne incognita group</taxon>
    </lineage>
</organism>
<evidence type="ECO:0000256" key="6">
    <source>
        <dbReference type="ARBA" id="ARBA00022825"/>
    </source>
</evidence>
<dbReference type="AlphaFoldDB" id="A0A915LMM6"/>
<comment type="catalytic activity">
    <reaction evidence="1">
        <text>Hydrolysis of Pro-|-Xaa &gt;&gt; Ala-|-Xaa in oligopeptides.</text>
        <dbReference type="EC" id="3.4.21.26"/>
    </reaction>
</comment>
<dbReference type="SUPFAM" id="SSF50993">
    <property type="entry name" value="Peptidase/esterase 'gauge' domain"/>
    <property type="match status" value="1"/>
</dbReference>
<protein>
    <recommendedName>
        <fullName evidence="3 7">Prolyl endopeptidase</fullName>
        <ecNumber evidence="7">3.4.21.-</ecNumber>
    </recommendedName>
</protein>
<dbReference type="InterPro" id="IPR001375">
    <property type="entry name" value="Peptidase_S9_cat"/>
</dbReference>
<feature type="domain" description="Peptidase S9A N-terminal" evidence="9">
    <location>
        <begin position="70"/>
        <end position="269"/>
    </location>
</feature>
<evidence type="ECO:0000256" key="4">
    <source>
        <dbReference type="ARBA" id="ARBA00022670"/>
    </source>
</evidence>
<dbReference type="InterPro" id="IPR023302">
    <property type="entry name" value="Pept_S9A_N"/>
</dbReference>
<sequence>MNDGREIVFLDPNIWSNEGLLAIKQLSWTNDGKFLAYGISENGSDWTKIKKYPYSQSCVGTEIDKLIFQCLYYHKIGEKNDILIYREWSNPDLMIRGTVLYNDRYLFITVIQGFKNKLLYADLNDVKKMDQLKIYPIFDRLDASYEIVAVGGDFLIIFTNFRAPLFKVVKIKFGSNVKPNQNKEWEEIIKEGHNKLERAQFADNKLIIWYLEDMQDQIYIYSLDGILLSRPKFNIGNNGIGIIKEFHVSKDSKIFFGCSSTFTPYLNYEGVIDKKDMNIHPIDSGTIESRYTNDLMITKLLVKGKHYVDIPVQLLHKKDMKLDGNNPVLLYGYGGFNTLESLEFSASRLIFVNNFNGIFVVANIRGGREKGETSHGHGSGYYKKNVFEDFIEVANHLIRLKYTNPKRLAIYGVSNGGLLCCACSVLKPDLFNCVVSVVGLTDMLKYDQYTIGASWIPEYGDLRDANQFNYNYK</sequence>
<dbReference type="Proteomes" id="UP000887561">
    <property type="component" value="Unplaced"/>
</dbReference>